<protein>
    <submittedName>
        <fullName evidence="5">Uncharacterized protein</fullName>
    </submittedName>
</protein>
<feature type="compositionally biased region" description="Low complexity" evidence="2">
    <location>
        <begin position="201"/>
        <end position="222"/>
    </location>
</feature>
<sequence>MAPRRGLSPNSQNPQDSLTPNGPSSSLHPRSISPSSGFTQFLTRPSKWFSRSASASKIPSTAPEMKMNGGSGGRKHKISQPTDPRPILDRYEGVASRSVLDLSARPQGSLELSRMYTPSTPSSPTTPHRPPALGDLRNASRKAWSRSADDLSKVPPPHFSPIKTSFQERVAEYRSRSGSNASAISPSSPTSSGSVLNGRHPFPTVSTTPPSSSPPRSATLPTVAISISTPVEEQDPIPVTGSPTHVHTRSHSFTPKLPSKLATPRYPPSPQRGNERDNEKDPYPPQSTPMRAAFGFGFGGLNHNKQVHDLNAAPSPTTHRTTTLLPPPTIVEPNQDQEQTAIDPKRSSQIVFHSGFINRLADVPTNFNQANLPLSKGWKPFKLELKGSKLYFYKPPGDRSNAIKDLFPTGLVPPSAEEDDDASLEPSSAQLEDASKKGKGREEGGSSTMGRKKRAYWGRKTHPDLILDASNTIEKGTFEALTHETVFATTFSTPSTENAAEGETDVKHKWQEFASSVLFSLPSLIGRQTFELEFLRCCSYLVSGEEESLQDEVKSRVALLANDYLRYHGQPADVSAWDDWKRDTIPGVALSAEGPNFSSSIPVSSSSQAIFYPSPIPGSLSPNVNAFSPRPDDGGKMISLLDALFPPVHLDFRSYEKQQSPRPNLPPILNQFPWSALQEEGLTRDVLLSFDPLLVARSLSLFHRSVLDQCPDNITADFVTEGSSEQENEQDSIPNHASRPLFGSDDQPHWLTKLVLLQILGADTSSHQNYANYPPTPSQFPSTPNHLASPGRRSEERGNVQTSRTHSRSELISVWARIGELCRAAGDECSWRAISAALCSRPVARLDKAWKRVDPQALAAIESWVNPTNDRDLSSASAPPTTVWGGDIKVRLGEELAKATADSEVIITVDHMLKAKSIFEGFRTSFLLCPRKTYVSEKEVGEEVRKLVAFWHNVAAEGGVTSGYAVKFQRVEQFMSLSLAAEPRRKGLFEPYFWTRTNSSTSLVPLLFPDPLPALTLIDRSKLVRGRYDSDTSDMQRSLDAQLRQEAGRQLHSLATKQDFTKQLILGHGGTVITVYNGDLLLVVQSGGFESAPSSRPSSRAPSRPPSSADPGAEKSVSRNPSIRVKPTSSHGLDRKTSVARRSSLPSVSHLNRTNFVTAEPSSDPPLRVIVQAGTLSTLVNVLVHGLDNISVSVADDNGEMSLREGMTRELVVDRTEFARVWWSVFRSFVTPFVFFELLRKIYISSQPSGSSPTISDYLQVASKRNEVLVTIKEWLTTGGGAQDILDDVQLYHAVEGFLDSPSDHLAFKSTTSEAFPVQRAWESLLETNRVVKTTFKAQTMRPTISRGLHNQRPQGRGARTRNLSARDPPDLDRMDPEGFVDNLDGMASAAFSNVTQEDLYVTADLLEVQNSDRTGWFSPRDVPSVEEVVEIQTIYSHIQEIEPSPLISELTQDALYRLLPPGVRSCIRAYGIIRKWLISKIVAPRIGLRARQARMELLIQAIEVSRLRNTETPSTAQLIDQPCVRSFVEAVTTSALLSVESRLHARAWLGVALGRGSSCDSLSSLLHRPYVQSTSSVEPLTVDMGWLLERMVEIISTPDVVEAPSQEGQNLVNFDKRRHLCNLISKASCLPSARKGPNSEESNRRGFERLNNVEREVLTLQFDHRGIKDEAAREATSQSMNGIPSAKKTQRPFQKVVSIQIEKNRRDKHLRTRLQKEKLQEQTKNERRDDILNKAMRPRKPLSNVQKQHRNKKSMSAFLNFMRPISSAFVSDSPQHLTLKRTPSKLDFVCSGKPSLVLSVLDAQVAQFINNERSYTFQLDTEDGGHYLLQATTKREMTKWLETISRVTSNAAKRRLTYLGNSPKPQIADHIHHHPIVASRDPKAVFGVELEFLLRRETGSDEVPPGTVPRIIEQCLTEVERRGLGEVGIYRIAGATMENNALKDAYNRGEFPIRDITDIHAICDLVKSWFRLLPEPVFPPSSYHAVMEAMRQENLDDRLLRIREVVQALPQANFDILRRVSEHLDKVTDFEEHNHMTAEALAIVFSPNLLRAPQNDFVMILNNMGLSHKLVKALITHFHIIFDEADPEAELHSEDELELDAPILEEDEEEEDETSYEPMHDSHDNELPREQ</sequence>
<dbReference type="PROSITE" id="PS50003">
    <property type="entry name" value="PH_DOMAIN"/>
    <property type="match status" value="1"/>
</dbReference>
<dbReference type="Gene3D" id="1.10.840.10">
    <property type="entry name" value="Ras guanine-nucleotide exchange factors catalytic domain"/>
    <property type="match status" value="1"/>
</dbReference>
<dbReference type="SMART" id="SM00324">
    <property type="entry name" value="RhoGAP"/>
    <property type="match status" value="1"/>
</dbReference>
<feature type="compositionally biased region" description="Low complexity" evidence="2">
    <location>
        <begin position="1091"/>
        <end position="1109"/>
    </location>
</feature>
<feature type="compositionally biased region" description="Low complexity" evidence="2">
    <location>
        <begin position="176"/>
        <end position="194"/>
    </location>
</feature>
<dbReference type="SUPFAM" id="SSF48350">
    <property type="entry name" value="GTPase activation domain, GAP"/>
    <property type="match status" value="1"/>
</dbReference>
<evidence type="ECO:0000256" key="2">
    <source>
        <dbReference type="SAM" id="MobiDB-lite"/>
    </source>
</evidence>
<dbReference type="SMART" id="SM00233">
    <property type="entry name" value="PH"/>
    <property type="match status" value="2"/>
</dbReference>
<dbReference type="CDD" id="cd00159">
    <property type="entry name" value="RhoGAP"/>
    <property type="match status" value="1"/>
</dbReference>
<dbReference type="Proteomes" id="UP000027222">
    <property type="component" value="Unassembled WGS sequence"/>
</dbReference>
<name>A0A067SFW3_GALM3</name>
<feature type="region of interest" description="Disordered" evidence="2">
    <location>
        <begin position="721"/>
        <end position="741"/>
    </location>
</feature>
<gene>
    <name evidence="5" type="ORF">GALMADRAFT_255643</name>
</gene>
<feature type="compositionally biased region" description="Low complexity" evidence="2">
    <location>
        <begin position="117"/>
        <end position="126"/>
    </location>
</feature>
<feature type="region of interest" description="Disordered" evidence="2">
    <location>
        <begin position="2090"/>
        <end position="2132"/>
    </location>
</feature>
<keyword evidence="6" id="KW-1185">Reference proteome</keyword>
<feature type="compositionally biased region" description="Low complexity" evidence="2">
    <location>
        <begin position="23"/>
        <end position="36"/>
    </location>
</feature>
<dbReference type="InterPro" id="IPR000198">
    <property type="entry name" value="RhoGAP_dom"/>
</dbReference>
<dbReference type="SUPFAM" id="SSF48366">
    <property type="entry name" value="Ras GEF"/>
    <property type="match status" value="2"/>
</dbReference>
<dbReference type="InterPro" id="IPR023578">
    <property type="entry name" value="Ras_GEF_dom_sf"/>
</dbReference>
<proteinExistence type="predicted"/>
<evidence type="ECO:0000259" key="3">
    <source>
        <dbReference type="PROSITE" id="PS50003"/>
    </source>
</evidence>
<dbReference type="Gene3D" id="2.30.29.30">
    <property type="entry name" value="Pleckstrin-homology domain (PH domain)/Phosphotyrosine-binding domain (PTB)"/>
    <property type="match status" value="1"/>
</dbReference>
<dbReference type="GO" id="GO:0007264">
    <property type="term" value="P:small GTPase-mediated signal transduction"/>
    <property type="evidence" value="ECO:0007669"/>
    <property type="project" value="InterPro"/>
</dbReference>
<dbReference type="SMART" id="SM00147">
    <property type="entry name" value="RasGEF"/>
    <property type="match status" value="1"/>
</dbReference>
<dbReference type="SUPFAM" id="SSF50729">
    <property type="entry name" value="PH domain-like"/>
    <property type="match status" value="1"/>
</dbReference>
<dbReference type="HOGENOM" id="CLU_001922_0_0_1"/>
<dbReference type="PANTHER" id="PTHR23176:SF0">
    <property type="entry name" value="RHO GTPASE ACTIVATING PROTEIN AT 19D, ISOFORM D"/>
    <property type="match status" value="1"/>
</dbReference>
<dbReference type="Pfam" id="PF00620">
    <property type="entry name" value="RhoGAP"/>
    <property type="match status" value="1"/>
</dbReference>
<reference evidence="6" key="1">
    <citation type="journal article" date="2014" name="Proc. Natl. Acad. Sci. U.S.A.">
        <title>Extensive sampling of basidiomycete genomes demonstrates inadequacy of the white-rot/brown-rot paradigm for wood decay fungi.</title>
        <authorList>
            <person name="Riley R."/>
            <person name="Salamov A.A."/>
            <person name="Brown D.W."/>
            <person name="Nagy L.G."/>
            <person name="Floudas D."/>
            <person name="Held B.W."/>
            <person name="Levasseur A."/>
            <person name="Lombard V."/>
            <person name="Morin E."/>
            <person name="Otillar R."/>
            <person name="Lindquist E.A."/>
            <person name="Sun H."/>
            <person name="LaButti K.M."/>
            <person name="Schmutz J."/>
            <person name="Jabbour D."/>
            <person name="Luo H."/>
            <person name="Baker S.E."/>
            <person name="Pisabarro A.G."/>
            <person name="Walton J.D."/>
            <person name="Blanchette R.A."/>
            <person name="Henrissat B."/>
            <person name="Martin F."/>
            <person name="Cullen D."/>
            <person name="Hibbett D.S."/>
            <person name="Grigoriev I.V."/>
        </authorList>
    </citation>
    <scope>NUCLEOTIDE SEQUENCE [LARGE SCALE GENOMIC DNA]</scope>
    <source>
        <strain evidence="6">CBS 339.88</strain>
    </source>
</reference>
<feature type="domain" description="PH" evidence="3">
    <location>
        <begin position="1816"/>
        <end position="1850"/>
    </location>
</feature>
<feature type="domain" description="Rho-GAP" evidence="4">
    <location>
        <begin position="1889"/>
        <end position="2083"/>
    </location>
</feature>
<dbReference type="InterPro" id="IPR036964">
    <property type="entry name" value="RASGEF_cat_dom_sf"/>
</dbReference>
<feature type="region of interest" description="Disordered" evidence="2">
    <location>
        <begin position="768"/>
        <end position="805"/>
    </location>
</feature>
<feature type="region of interest" description="Disordered" evidence="2">
    <location>
        <begin position="1088"/>
        <end position="1146"/>
    </location>
</feature>
<feature type="compositionally biased region" description="Polar residues" evidence="2">
    <location>
        <begin position="37"/>
        <end position="59"/>
    </location>
</feature>
<dbReference type="InterPro" id="IPR011993">
    <property type="entry name" value="PH-like_dom_sf"/>
</dbReference>
<dbReference type="PANTHER" id="PTHR23176">
    <property type="entry name" value="RHO/RAC/CDC GTPASE-ACTIVATING PROTEIN"/>
    <property type="match status" value="1"/>
</dbReference>
<feature type="region of interest" description="Disordered" evidence="2">
    <location>
        <begin position="1344"/>
        <end position="1375"/>
    </location>
</feature>
<dbReference type="InterPro" id="IPR008936">
    <property type="entry name" value="Rho_GTPase_activation_prot"/>
</dbReference>
<evidence type="ECO:0000256" key="1">
    <source>
        <dbReference type="ARBA" id="ARBA00022468"/>
    </source>
</evidence>
<accession>A0A067SFW3</accession>
<dbReference type="OrthoDB" id="79452at2759"/>
<dbReference type="InterPro" id="IPR001895">
    <property type="entry name" value="RASGEF_cat_dom"/>
</dbReference>
<dbReference type="EMBL" id="KL142400">
    <property type="protein sequence ID" value="KDR69825.1"/>
    <property type="molecule type" value="Genomic_DNA"/>
</dbReference>
<dbReference type="GO" id="GO:0005096">
    <property type="term" value="F:GTPase activator activity"/>
    <property type="evidence" value="ECO:0007669"/>
    <property type="project" value="UniProtKB-KW"/>
</dbReference>
<dbReference type="InterPro" id="IPR050729">
    <property type="entry name" value="Rho-GAP"/>
</dbReference>
<feature type="region of interest" description="Disordered" evidence="2">
    <location>
        <begin position="1"/>
        <end position="344"/>
    </location>
</feature>
<dbReference type="PROSITE" id="PS50238">
    <property type="entry name" value="RHOGAP"/>
    <property type="match status" value="1"/>
</dbReference>
<feature type="compositionally biased region" description="Acidic residues" evidence="2">
    <location>
        <begin position="2096"/>
        <end position="2116"/>
    </location>
</feature>
<feature type="compositionally biased region" description="Basic and acidic residues" evidence="2">
    <location>
        <begin position="273"/>
        <end position="282"/>
    </location>
</feature>
<feature type="region of interest" description="Disordered" evidence="2">
    <location>
        <begin position="404"/>
        <end position="454"/>
    </location>
</feature>
<feature type="compositionally biased region" description="Basic and acidic residues" evidence="2">
    <location>
        <begin position="2119"/>
        <end position="2132"/>
    </location>
</feature>
<feature type="compositionally biased region" description="Basic and acidic residues" evidence="2">
    <location>
        <begin position="433"/>
        <end position="444"/>
    </location>
</feature>
<dbReference type="Pfam" id="PF00617">
    <property type="entry name" value="RasGEF"/>
    <property type="match status" value="1"/>
</dbReference>
<dbReference type="InterPro" id="IPR001849">
    <property type="entry name" value="PH_domain"/>
</dbReference>
<evidence type="ECO:0000313" key="5">
    <source>
        <dbReference type="EMBL" id="KDR69825.1"/>
    </source>
</evidence>
<keyword evidence="1" id="KW-0343">GTPase activation</keyword>
<feature type="compositionally biased region" description="Low complexity" evidence="2">
    <location>
        <begin position="314"/>
        <end position="324"/>
    </location>
</feature>
<dbReference type="Gene3D" id="1.10.555.10">
    <property type="entry name" value="Rho GTPase activation protein"/>
    <property type="match status" value="1"/>
</dbReference>
<organism evidence="5 6">
    <name type="scientific">Galerina marginata (strain CBS 339.88)</name>
    <dbReference type="NCBI Taxonomy" id="685588"/>
    <lineage>
        <taxon>Eukaryota</taxon>
        <taxon>Fungi</taxon>
        <taxon>Dikarya</taxon>
        <taxon>Basidiomycota</taxon>
        <taxon>Agaricomycotina</taxon>
        <taxon>Agaricomycetes</taxon>
        <taxon>Agaricomycetidae</taxon>
        <taxon>Agaricales</taxon>
        <taxon>Agaricineae</taxon>
        <taxon>Strophariaceae</taxon>
        <taxon>Galerina</taxon>
    </lineage>
</organism>
<dbReference type="GO" id="GO:0005085">
    <property type="term" value="F:guanyl-nucleotide exchange factor activity"/>
    <property type="evidence" value="ECO:0007669"/>
    <property type="project" value="InterPro"/>
</dbReference>
<feature type="compositionally biased region" description="Polar residues" evidence="2">
    <location>
        <begin position="8"/>
        <end position="22"/>
    </location>
</feature>
<dbReference type="GO" id="GO:0005737">
    <property type="term" value="C:cytoplasm"/>
    <property type="evidence" value="ECO:0007669"/>
    <property type="project" value="TreeGrafter"/>
</dbReference>
<dbReference type="STRING" id="685588.A0A067SFW3"/>
<feature type="region of interest" description="Disordered" evidence="2">
    <location>
        <begin position="1675"/>
        <end position="1694"/>
    </location>
</feature>
<evidence type="ECO:0000313" key="6">
    <source>
        <dbReference type="Proteomes" id="UP000027222"/>
    </source>
</evidence>
<dbReference type="CDD" id="cd00821">
    <property type="entry name" value="PH"/>
    <property type="match status" value="1"/>
</dbReference>
<evidence type="ECO:0000259" key="4">
    <source>
        <dbReference type="PROSITE" id="PS50238"/>
    </source>
</evidence>